<evidence type="ECO:0000256" key="7">
    <source>
        <dbReference type="RuleBase" id="RU363032"/>
    </source>
</evidence>
<feature type="transmembrane region" description="Helical" evidence="7">
    <location>
        <begin position="90"/>
        <end position="113"/>
    </location>
</feature>
<dbReference type="PROSITE" id="PS50928">
    <property type="entry name" value="ABC_TM1"/>
    <property type="match status" value="1"/>
</dbReference>
<evidence type="ECO:0000313" key="10">
    <source>
        <dbReference type="Proteomes" id="UP000245712"/>
    </source>
</evidence>
<name>A0ABX5KHD4_9BURK</name>
<dbReference type="PANTHER" id="PTHR43386">
    <property type="entry name" value="OLIGOPEPTIDE TRANSPORT SYSTEM PERMEASE PROTEIN APPC"/>
    <property type="match status" value="1"/>
</dbReference>
<evidence type="ECO:0000256" key="4">
    <source>
        <dbReference type="ARBA" id="ARBA00022692"/>
    </source>
</evidence>
<dbReference type="InterPro" id="IPR035906">
    <property type="entry name" value="MetI-like_sf"/>
</dbReference>
<evidence type="ECO:0000256" key="5">
    <source>
        <dbReference type="ARBA" id="ARBA00022989"/>
    </source>
</evidence>
<sequence>MQLVRFFFARQSTPSASAAVRHAARGRALALWPLAALALVALAGPWVVQNPTTPDVAHMLAAPSRAHWFGTDALGRDLFARVVVATRLDLAIALSAVFAAALAGSVLGAASGFAGGRIDRLVQRVVDVCMAFPLFVVALSLVAVLGNSVQSVVVATALINVPFYTRLARAEIATRRDANYVRAARLQGAGNTRILFSLLLPNALPALCAQMTVNLGWAMTNSAGLSFLGMGVRPPAAEWGVLVGEGAPYMMTGQWWIATFPSLALALAVFALNGAGERLRDAFDPRTR</sequence>
<evidence type="ECO:0000259" key="8">
    <source>
        <dbReference type="PROSITE" id="PS50928"/>
    </source>
</evidence>
<organism evidence="9 10">
    <name type="scientific">Paraburkholderia unamae</name>
    <dbReference type="NCBI Taxonomy" id="219649"/>
    <lineage>
        <taxon>Bacteria</taxon>
        <taxon>Pseudomonadati</taxon>
        <taxon>Pseudomonadota</taxon>
        <taxon>Betaproteobacteria</taxon>
        <taxon>Burkholderiales</taxon>
        <taxon>Burkholderiaceae</taxon>
        <taxon>Paraburkholderia</taxon>
    </lineage>
</organism>
<evidence type="ECO:0000256" key="6">
    <source>
        <dbReference type="ARBA" id="ARBA00023136"/>
    </source>
</evidence>
<feature type="transmembrane region" description="Helical" evidence="7">
    <location>
        <begin position="125"/>
        <end position="143"/>
    </location>
</feature>
<keyword evidence="2 7" id="KW-0813">Transport</keyword>
<reference evidence="9 10" key="1">
    <citation type="submission" date="2018-05" db="EMBL/GenBank/DDBJ databases">
        <title>Genomic Encyclopedia of Type Strains, Phase IV (KMG-V): Genome sequencing to study the core and pangenomes of soil and plant-associated prokaryotes.</title>
        <authorList>
            <person name="Whitman W."/>
        </authorList>
    </citation>
    <scope>NUCLEOTIDE SEQUENCE [LARGE SCALE GENOMIC DNA]</scope>
    <source>
        <strain evidence="9 10">SCZa-39</strain>
    </source>
</reference>
<keyword evidence="6 7" id="KW-0472">Membrane</keyword>
<dbReference type="SUPFAM" id="SSF161098">
    <property type="entry name" value="MetI-like"/>
    <property type="match status" value="1"/>
</dbReference>
<feature type="transmembrane region" description="Helical" evidence="7">
    <location>
        <begin position="255"/>
        <end position="276"/>
    </location>
</feature>
<evidence type="ECO:0000256" key="3">
    <source>
        <dbReference type="ARBA" id="ARBA00022475"/>
    </source>
</evidence>
<proteinExistence type="inferred from homology"/>
<evidence type="ECO:0000313" key="9">
    <source>
        <dbReference type="EMBL" id="PVX79869.1"/>
    </source>
</evidence>
<keyword evidence="5 7" id="KW-1133">Transmembrane helix</keyword>
<dbReference type="InterPro" id="IPR000515">
    <property type="entry name" value="MetI-like"/>
</dbReference>
<dbReference type="CDD" id="cd06261">
    <property type="entry name" value="TM_PBP2"/>
    <property type="match status" value="1"/>
</dbReference>
<evidence type="ECO:0000256" key="1">
    <source>
        <dbReference type="ARBA" id="ARBA00004651"/>
    </source>
</evidence>
<feature type="transmembrane region" description="Helical" evidence="7">
    <location>
        <begin position="149"/>
        <end position="167"/>
    </location>
</feature>
<protein>
    <submittedName>
        <fullName evidence="9">Peptide/nickel transport system permease protein</fullName>
    </submittedName>
</protein>
<comment type="subcellular location">
    <subcellularLocation>
        <location evidence="1 7">Cell membrane</location>
        <topology evidence="1 7">Multi-pass membrane protein</topology>
    </subcellularLocation>
</comment>
<dbReference type="PANTHER" id="PTHR43386:SF1">
    <property type="entry name" value="D,D-DIPEPTIDE TRANSPORT SYSTEM PERMEASE PROTEIN DDPC-RELATED"/>
    <property type="match status" value="1"/>
</dbReference>
<accession>A0ABX5KHD4</accession>
<keyword evidence="4 7" id="KW-0812">Transmembrane</keyword>
<keyword evidence="3" id="KW-1003">Cell membrane</keyword>
<keyword evidence="10" id="KW-1185">Reference proteome</keyword>
<dbReference type="Pfam" id="PF00528">
    <property type="entry name" value="BPD_transp_1"/>
    <property type="match status" value="1"/>
</dbReference>
<feature type="domain" description="ABC transmembrane type-1" evidence="8">
    <location>
        <begin position="86"/>
        <end position="276"/>
    </location>
</feature>
<dbReference type="Proteomes" id="UP000245712">
    <property type="component" value="Unassembled WGS sequence"/>
</dbReference>
<dbReference type="InterPro" id="IPR050366">
    <property type="entry name" value="BP-dependent_transpt_permease"/>
</dbReference>
<evidence type="ECO:0000256" key="2">
    <source>
        <dbReference type="ARBA" id="ARBA00022448"/>
    </source>
</evidence>
<gene>
    <name evidence="9" type="ORF">C7402_11256</name>
</gene>
<comment type="similarity">
    <text evidence="7">Belongs to the binding-protein-dependent transport system permease family.</text>
</comment>
<feature type="transmembrane region" description="Helical" evidence="7">
    <location>
        <begin position="194"/>
        <end position="217"/>
    </location>
</feature>
<dbReference type="Gene3D" id="1.10.3720.10">
    <property type="entry name" value="MetI-like"/>
    <property type="match status" value="1"/>
</dbReference>
<dbReference type="EMBL" id="QEOB01000012">
    <property type="protein sequence ID" value="PVX79869.1"/>
    <property type="molecule type" value="Genomic_DNA"/>
</dbReference>
<comment type="caution">
    <text evidence="9">The sequence shown here is derived from an EMBL/GenBank/DDBJ whole genome shotgun (WGS) entry which is preliminary data.</text>
</comment>
<dbReference type="RefSeq" id="WP_112175145.1">
    <property type="nucleotide sequence ID" value="NZ_QEOB01000012.1"/>
</dbReference>